<dbReference type="AlphaFoldDB" id="A0A4Q0VTY1"/>
<dbReference type="InterPro" id="IPR036388">
    <property type="entry name" value="WH-like_DNA-bd_sf"/>
</dbReference>
<dbReference type="SUPFAM" id="SSF46785">
    <property type="entry name" value="Winged helix' DNA-binding domain"/>
    <property type="match status" value="1"/>
</dbReference>
<evidence type="ECO:0000256" key="1">
    <source>
        <dbReference type="ARBA" id="ARBA00023015"/>
    </source>
</evidence>
<dbReference type="Gene3D" id="1.10.10.10">
    <property type="entry name" value="Winged helix-like DNA-binding domain superfamily/Winged helix DNA-binding domain"/>
    <property type="match status" value="1"/>
</dbReference>
<organism evidence="5 6">
    <name type="scientific">Anaerobacillus alkaliphilus</name>
    <dbReference type="NCBI Taxonomy" id="1548597"/>
    <lineage>
        <taxon>Bacteria</taxon>
        <taxon>Bacillati</taxon>
        <taxon>Bacillota</taxon>
        <taxon>Bacilli</taxon>
        <taxon>Bacillales</taxon>
        <taxon>Bacillaceae</taxon>
        <taxon>Anaerobacillus</taxon>
    </lineage>
</organism>
<gene>
    <name evidence="5" type="ORF">DS745_08820</name>
</gene>
<dbReference type="PIRSF" id="PIRSF006707">
    <property type="entry name" value="MJ1563"/>
    <property type="match status" value="1"/>
</dbReference>
<dbReference type="PANTHER" id="PTHR38465">
    <property type="entry name" value="HTH-TYPE TRANSCRIPTIONAL REGULATOR MJ1563-RELATED"/>
    <property type="match status" value="1"/>
</dbReference>
<dbReference type="InterPro" id="IPR036390">
    <property type="entry name" value="WH_DNA-bd_sf"/>
</dbReference>
<keyword evidence="2 4" id="KW-0238">DNA-binding</keyword>
<evidence type="ECO:0000256" key="4">
    <source>
        <dbReference type="PIRNR" id="PIRNR006707"/>
    </source>
</evidence>
<protein>
    <recommendedName>
        <fullName evidence="4">HTH-type transcriptional regulator</fullName>
    </recommendedName>
</protein>
<comment type="similarity">
    <text evidence="4">Belongs to the GbsR family.</text>
</comment>
<keyword evidence="1 4" id="KW-0805">Transcription regulation</keyword>
<evidence type="ECO:0000256" key="3">
    <source>
        <dbReference type="ARBA" id="ARBA00023163"/>
    </source>
</evidence>
<evidence type="ECO:0000313" key="5">
    <source>
        <dbReference type="EMBL" id="RXJ01927.1"/>
    </source>
</evidence>
<evidence type="ECO:0000256" key="2">
    <source>
        <dbReference type="ARBA" id="ARBA00023125"/>
    </source>
</evidence>
<dbReference type="OrthoDB" id="9800374at2"/>
<sequence>MMDNNYKNEFRELSKARDRFVSEIAKNIHLYGISQSVGRLYGTVFFSEEPMTLDEMSDELGMSKTSMSTGIRMLLDAQMVERVWEKGIRKDLYKTEEDWYRSFSNVFITRWRQATEQNMIAIQETKVMLESLNKKTTNEKIGELIELDLNKLTQAEAYYNWLDDVISLFETGEIFKIVPKQPTS</sequence>
<accession>A0A4Q0VTY1</accession>
<dbReference type="EMBL" id="QOUX01000030">
    <property type="protein sequence ID" value="RXJ01927.1"/>
    <property type="molecule type" value="Genomic_DNA"/>
</dbReference>
<dbReference type="InterPro" id="IPR052362">
    <property type="entry name" value="HTH-GbsR_regulator"/>
</dbReference>
<keyword evidence="3 4" id="KW-0804">Transcription</keyword>
<dbReference type="PANTHER" id="PTHR38465:SF1">
    <property type="entry name" value="HTH-TYPE TRANSCRIPTIONAL REGULATOR MJ1563-RELATED"/>
    <property type="match status" value="1"/>
</dbReference>
<dbReference type="Proteomes" id="UP000290649">
    <property type="component" value="Unassembled WGS sequence"/>
</dbReference>
<dbReference type="InterPro" id="IPR026282">
    <property type="entry name" value="MJ1563"/>
</dbReference>
<keyword evidence="6" id="KW-1185">Reference proteome</keyword>
<reference evidence="5 6" key="1">
    <citation type="journal article" date="2019" name="Int. J. Syst. Evol. Microbiol.">
        <title>Anaerobacillus alkaliphilus sp. nov., a novel alkaliphilic and moderately halophilic bacterium.</title>
        <authorList>
            <person name="Borsodi A.K."/>
            <person name="Aszalos J.M."/>
            <person name="Bihari P."/>
            <person name="Nagy I."/>
            <person name="Schumann P."/>
            <person name="Sproer C."/>
            <person name="Kovacs A.L."/>
            <person name="Boka K."/>
            <person name="Dobosy P."/>
            <person name="Ovari M."/>
            <person name="Szili-Kovacs T."/>
            <person name="Toth E."/>
        </authorList>
    </citation>
    <scope>NUCLEOTIDE SEQUENCE [LARGE SCALE GENOMIC DNA]</scope>
    <source>
        <strain evidence="5 6">B16-10</strain>
    </source>
</reference>
<comment type="caution">
    <text evidence="5">The sequence shown here is derived from an EMBL/GenBank/DDBJ whole genome shotgun (WGS) entry which is preliminary data.</text>
</comment>
<dbReference type="GO" id="GO:0003677">
    <property type="term" value="F:DNA binding"/>
    <property type="evidence" value="ECO:0007669"/>
    <property type="project" value="UniProtKB-UniRule"/>
</dbReference>
<proteinExistence type="inferred from homology"/>
<evidence type="ECO:0000313" key="6">
    <source>
        <dbReference type="Proteomes" id="UP000290649"/>
    </source>
</evidence>
<name>A0A4Q0VTY1_9BACI</name>